<evidence type="ECO:0000256" key="2">
    <source>
        <dbReference type="ARBA" id="ARBA00022630"/>
    </source>
</evidence>
<evidence type="ECO:0000313" key="8">
    <source>
        <dbReference type="EMBL" id="PYE83374.1"/>
    </source>
</evidence>
<keyword evidence="4" id="KW-0520">NAD</keyword>
<dbReference type="SUPFAM" id="SSF51905">
    <property type="entry name" value="FAD/NAD(P)-binding domain"/>
    <property type="match status" value="1"/>
</dbReference>
<feature type="domain" description="FAD/NAD(P)-binding" evidence="7">
    <location>
        <begin position="6"/>
        <end position="315"/>
    </location>
</feature>
<dbReference type="Proteomes" id="UP000248054">
    <property type="component" value="Unassembled WGS sequence"/>
</dbReference>
<comment type="similarity">
    <text evidence="1">Belongs to the class-I pyridine nucleotide-disulfide oxidoreductase family.</text>
</comment>
<evidence type="ECO:0000256" key="3">
    <source>
        <dbReference type="ARBA" id="ARBA00022827"/>
    </source>
</evidence>
<comment type="cofactor">
    <cofactor evidence="4">
        <name>FAD</name>
        <dbReference type="ChEBI" id="CHEBI:57692"/>
    </cofactor>
    <text evidence="4">Binds 1 FAD per subunit.</text>
</comment>
<organism evidence="8 9">
    <name type="scientific">Winogradskyella epiphytica</name>
    <dbReference type="NCBI Taxonomy" id="262005"/>
    <lineage>
        <taxon>Bacteria</taxon>
        <taxon>Pseudomonadati</taxon>
        <taxon>Bacteroidota</taxon>
        <taxon>Flavobacteriia</taxon>
        <taxon>Flavobacteriales</taxon>
        <taxon>Flavobacteriaceae</taxon>
        <taxon>Winogradskyella</taxon>
    </lineage>
</organism>
<protein>
    <submittedName>
        <fullName evidence="8">Glutathione reductase (NADPH)</fullName>
    </submittedName>
</protein>
<dbReference type="PRINTS" id="PR00368">
    <property type="entry name" value="FADPNR"/>
</dbReference>
<evidence type="ECO:0000256" key="4">
    <source>
        <dbReference type="PIRSR" id="PIRSR000350-3"/>
    </source>
</evidence>
<evidence type="ECO:0000313" key="9">
    <source>
        <dbReference type="Proteomes" id="UP000248054"/>
    </source>
</evidence>
<keyword evidence="4" id="KW-0547">Nucleotide-binding</keyword>
<dbReference type="RefSeq" id="WP_110474476.1">
    <property type="nucleotide sequence ID" value="NZ_BMWQ01000001.1"/>
</dbReference>
<proteinExistence type="inferred from homology"/>
<evidence type="ECO:0000256" key="5">
    <source>
        <dbReference type="PIRSR" id="PIRSR000350-4"/>
    </source>
</evidence>
<dbReference type="GO" id="GO:0000166">
    <property type="term" value="F:nucleotide binding"/>
    <property type="evidence" value="ECO:0007669"/>
    <property type="project" value="UniProtKB-KW"/>
</dbReference>
<dbReference type="InterPro" id="IPR023753">
    <property type="entry name" value="FAD/NAD-binding_dom"/>
</dbReference>
<dbReference type="Pfam" id="PF02852">
    <property type="entry name" value="Pyr_redox_dim"/>
    <property type="match status" value="1"/>
</dbReference>
<dbReference type="GO" id="GO:0016491">
    <property type="term" value="F:oxidoreductase activity"/>
    <property type="evidence" value="ECO:0007669"/>
    <property type="project" value="InterPro"/>
</dbReference>
<dbReference type="OrthoDB" id="9800167at2"/>
<evidence type="ECO:0000259" key="7">
    <source>
        <dbReference type="Pfam" id="PF07992"/>
    </source>
</evidence>
<feature type="binding site" evidence="4">
    <location>
        <position position="263"/>
    </location>
    <ligand>
        <name>NAD(+)</name>
        <dbReference type="ChEBI" id="CHEBI:57540"/>
    </ligand>
</feature>
<dbReference type="SUPFAM" id="SSF55424">
    <property type="entry name" value="FAD/NAD-linked reductases, dimerisation (C-terminal) domain"/>
    <property type="match status" value="1"/>
</dbReference>
<keyword evidence="9" id="KW-1185">Reference proteome</keyword>
<dbReference type="Pfam" id="PF07992">
    <property type="entry name" value="Pyr_redox_2"/>
    <property type="match status" value="1"/>
</dbReference>
<dbReference type="InterPro" id="IPR036188">
    <property type="entry name" value="FAD/NAD-bd_sf"/>
</dbReference>
<keyword evidence="2" id="KW-0285">Flavoprotein</keyword>
<dbReference type="InterPro" id="IPR004099">
    <property type="entry name" value="Pyr_nucl-diS_OxRdtase_dimer"/>
</dbReference>
<sequence>MKPKHYDIFVIGSGIAGQTAAKACAKAGLKVAISDKREFGGTCATRGCDPKKVLLQFADFYQKAKHWNGIGVSKLPKLNWEAVQQFKSSFTDPVPLSTEKNLSKLGVDLYHQSPRFISESEVIVEGKTISADKFVIATGFVPRSLDFEGAELLKISDDILNMKKIPKSALFIGSGYVGMEFCYMLSTLGCKVTMIDIGEQALSQFDSYLVEKLTSVLKNNGVKFIFNAQASKVEKLNKNFLLTYKSNGKTETIKARKVFNTSGRVPAIQKLDLDKANIKSDNTGVLVNDFMQSVSHKNVYACGDVSSKSLPLTPLSGLQGYIAGHNIINGNSKVFTNPLVPSVVFTQPQLATVGYSEEEAKRRYKSVIVYKGDSKNWFNAKKENAEAYAYKIIVNERTQKIVGAHILSSQANENINIFAMAINSGLTVDQFKKQIFTYPSYTNDLKSMMKDDD</sequence>
<evidence type="ECO:0000259" key="6">
    <source>
        <dbReference type="Pfam" id="PF02852"/>
    </source>
</evidence>
<dbReference type="PIRSF" id="PIRSF000350">
    <property type="entry name" value="Mercury_reductase_MerA"/>
    <property type="match status" value="1"/>
</dbReference>
<dbReference type="AlphaFoldDB" id="A0A2V4Y3B3"/>
<keyword evidence="3 4" id="KW-0274">FAD</keyword>
<feature type="domain" description="Pyridine nucleotide-disulphide oxidoreductase dimerisation" evidence="6">
    <location>
        <begin position="340"/>
        <end position="447"/>
    </location>
</feature>
<evidence type="ECO:0000256" key="1">
    <source>
        <dbReference type="ARBA" id="ARBA00007532"/>
    </source>
</evidence>
<dbReference type="PANTHER" id="PTHR43014">
    <property type="entry name" value="MERCURIC REDUCTASE"/>
    <property type="match status" value="1"/>
</dbReference>
<name>A0A2V4Y3B3_9FLAO</name>
<dbReference type="InterPro" id="IPR001100">
    <property type="entry name" value="Pyr_nuc-diS_OxRdtase"/>
</dbReference>
<gene>
    <name evidence="8" type="ORF">DFQ11_101808</name>
</gene>
<dbReference type="Gene3D" id="3.30.390.30">
    <property type="match status" value="1"/>
</dbReference>
<accession>A0A2V4Y3B3</accession>
<feature type="binding site" evidence="4">
    <location>
        <position position="52"/>
    </location>
    <ligand>
        <name>FAD</name>
        <dbReference type="ChEBI" id="CHEBI:57692"/>
    </ligand>
</feature>
<dbReference type="PRINTS" id="PR00411">
    <property type="entry name" value="PNDRDTASEI"/>
</dbReference>
<feature type="binding site" evidence="4">
    <location>
        <position position="304"/>
    </location>
    <ligand>
        <name>FAD</name>
        <dbReference type="ChEBI" id="CHEBI:57692"/>
    </ligand>
</feature>
<feature type="disulfide bond" description="Redox-active" evidence="5">
    <location>
        <begin position="43"/>
        <end position="48"/>
    </location>
</feature>
<reference evidence="8 9" key="1">
    <citation type="submission" date="2018-06" db="EMBL/GenBank/DDBJ databases">
        <title>Genomic Encyclopedia of Type Strains, Phase III (KMG-III): the genomes of soil and plant-associated and newly described type strains.</title>
        <authorList>
            <person name="Whitman W."/>
        </authorList>
    </citation>
    <scope>NUCLEOTIDE SEQUENCE [LARGE SCALE GENOMIC DNA]</scope>
    <source>
        <strain evidence="8 9">CECT 7945</strain>
    </source>
</reference>
<dbReference type="Gene3D" id="3.50.50.60">
    <property type="entry name" value="FAD/NAD(P)-binding domain"/>
    <property type="match status" value="2"/>
</dbReference>
<comment type="caution">
    <text evidence="8">The sequence shown here is derived from an EMBL/GenBank/DDBJ whole genome shotgun (WGS) entry which is preliminary data.</text>
</comment>
<dbReference type="PANTHER" id="PTHR43014:SF5">
    <property type="entry name" value="GLUTATHIONE REDUCTASE (NADPH)"/>
    <property type="match status" value="1"/>
</dbReference>
<dbReference type="InterPro" id="IPR016156">
    <property type="entry name" value="FAD/NAD-linked_Rdtase_dimer_sf"/>
</dbReference>
<dbReference type="EMBL" id="QJTD01000001">
    <property type="protein sequence ID" value="PYE83374.1"/>
    <property type="molecule type" value="Genomic_DNA"/>
</dbReference>
<feature type="binding site" evidence="4">
    <location>
        <begin position="173"/>
        <end position="180"/>
    </location>
    <ligand>
        <name>NAD(+)</name>
        <dbReference type="ChEBI" id="CHEBI:57540"/>
    </ligand>
</feature>